<evidence type="ECO:0000256" key="5">
    <source>
        <dbReference type="ARBA" id="ARBA00022827"/>
    </source>
</evidence>
<dbReference type="InterPro" id="IPR005101">
    <property type="entry name" value="Cryptochr/Photolyase_FAD-bd"/>
</dbReference>
<keyword evidence="4 8" id="KW-0285">Flavoprotein</keyword>
<dbReference type="GO" id="GO:0003677">
    <property type="term" value="F:DNA binding"/>
    <property type="evidence" value="ECO:0007669"/>
    <property type="project" value="TreeGrafter"/>
</dbReference>
<dbReference type="GO" id="GO:0071949">
    <property type="term" value="F:FAD binding"/>
    <property type="evidence" value="ECO:0007669"/>
    <property type="project" value="TreeGrafter"/>
</dbReference>
<evidence type="ECO:0000256" key="8">
    <source>
        <dbReference type="PIRSR" id="PIRSR602081-1"/>
    </source>
</evidence>
<keyword evidence="5 8" id="KW-0274">FAD</keyword>
<sequence>METPIALWWVRRDLRLHDNQALAEAMRLARTVIPVFVLDPALLSSASQRRRRTQFLFASLACLDRDLRSRGSKLIVRSGTPVEVLERLASEVGARWVVAEADYSPYALRRDRAVAQRVDLRLCPGLTLRDPRELRAPSGRPYTVFTAFARSWWQRPAPQLDAVIPPPARLPPVEDVSSERMVAELDAFPVHVFPPGEAEARARLDAFVSGSDPPIFRYASERNRLDGAGSSRLSPYLRFGMVSVREAWCRASQLLERAPDEASRAGVRAWLNELVWREFYIALLYSFPRMVRESLRPEYREIEWDDAGDALAAWYRGQTGYPAVDAAMRQLAAEGWISNRARMLVASFLVKDLLLDWRLGERWFFQQLIDGDPAANSGGWQWSAGTGTDAAPYFRVFNPTMQGERYDPGGRWVRTWVPELCQVPDEFIHRPWAMPRAVQERCGCRIGREYPSPIVDHAVARQRAIARYRAARSAATDR</sequence>
<comment type="catalytic activity">
    <reaction evidence="7">
        <text>cyclobutadipyrimidine (in DNA) = 2 pyrimidine residues (in DNA).</text>
        <dbReference type="EC" id="4.1.99.3"/>
    </reaction>
</comment>
<comment type="similarity">
    <text evidence="10">Belongs to the DNA photolyase family.</text>
</comment>
<dbReference type="InterPro" id="IPR018394">
    <property type="entry name" value="DNA_photolyase_1_CS_C"/>
</dbReference>
<evidence type="ECO:0000256" key="3">
    <source>
        <dbReference type="ARBA" id="ARBA00014046"/>
    </source>
</evidence>
<organism evidence="12">
    <name type="scientific">Thermorudis peleae</name>
    <dbReference type="NCBI Taxonomy" id="1382356"/>
    <lineage>
        <taxon>Bacteria</taxon>
        <taxon>Pseudomonadati</taxon>
        <taxon>Thermomicrobiota</taxon>
        <taxon>Thermomicrobia</taxon>
        <taxon>Thermomicrobia incertae sedis</taxon>
        <taxon>Thermorudis</taxon>
    </lineage>
</organism>
<gene>
    <name evidence="12" type="ORF">ENP34_12050</name>
</gene>
<dbReference type="PROSITE" id="PS00691">
    <property type="entry name" value="DNA_PHOTOLYASES_1_2"/>
    <property type="match status" value="1"/>
</dbReference>
<feature type="site" description="Electron transfer via tryptophanyl radical" evidence="9">
    <location>
        <position position="380"/>
    </location>
</feature>
<dbReference type="GO" id="GO:0000719">
    <property type="term" value="P:photoreactive repair"/>
    <property type="evidence" value="ECO:0007669"/>
    <property type="project" value="UniProtKB-ARBA"/>
</dbReference>
<evidence type="ECO:0000256" key="1">
    <source>
        <dbReference type="ARBA" id="ARBA00001932"/>
    </source>
</evidence>
<feature type="site" description="Electron transfer via tryptophanyl radical" evidence="9">
    <location>
        <position position="357"/>
    </location>
</feature>
<feature type="domain" description="Photolyase/cryptochrome alpha/beta" evidence="11">
    <location>
        <begin position="4"/>
        <end position="128"/>
    </location>
</feature>
<feature type="site" description="Electron transfer via tryptophanyl radical" evidence="9">
    <location>
        <position position="304"/>
    </location>
</feature>
<evidence type="ECO:0000256" key="10">
    <source>
        <dbReference type="RuleBase" id="RU004182"/>
    </source>
</evidence>
<evidence type="ECO:0000256" key="7">
    <source>
        <dbReference type="ARBA" id="ARBA00033999"/>
    </source>
</evidence>
<keyword evidence="12" id="KW-0456">Lyase</keyword>
<dbReference type="EC" id="4.1.99.3" evidence="2"/>
<evidence type="ECO:0000256" key="4">
    <source>
        <dbReference type="ARBA" id="ARBA00022630"/>
    </source>
</evidence>
<dbReference type="SUPFAM" id="SSF48173">
    <property type="entry name" value="Cryptochrome/photolyase FAD-binding domain"/>
    <property type="match status" value="1"/>
</dbReference>
<reference evidence="12" key="1">
    <citation type="journal article" date="2020" name="mSystems">
        <title>Genome- and Community-Level Interaction Insights into Carbon Utilization and Element Cycling Functions of Hydrothermarchaeota in Hydrothermal Sediment.</title>
        <authorList>
            <person name="Zhou Z."/>
            <person name="Liu Y."/>
            <person name="Xu W."/>
            <person name="Pan J."/>
            <person name="Luo Z.H."/>
            <person name="Li M."/>
        </authorList>
    </citation>
    <scope>NUCLEOTIDE SEQUENCE [LARGE SCALE GENOMIC DNA]</scope>
    <source>
        <strain evidence="12">SpSt-210</strain>
    </source>
</reference>
<evidence type="ECO:0000256" key="6">
    <source>
        <dbReference type="ARBA" id="ARBA00022991"/>
    </source>
</evidence>
<dbReference type="Pfam" id="PF00875">
    <property type="entry name" value="DNA_photolyase"/>
    <property type="match status" value="1"/>
</dbReference>
<dbReference type="Gene3D" id="1.10.579.10">
    <property type="entry name" value="DNA Cyclobutane Dipyrimidine Photolyase, subunit A, domain 3"/>
    <property type="match status" value="1"/>
</dbReference>
<dbReference type="PRINTS" id="PR00147">
    <property type="entry name" value="DNAPHOTLYASE"/>
</dbReference>
<protein>
    <recommendedName>
        <fullName evidence="3">Deoxyribodipyrimidine photo-lyase</fullName>
        <ecNumber evidence="2">4.1.99.3</ecNumber>
    </recommendedName>
</protein>
<dbReference type="Pfam" id="PF03441">
    <property type="entry name" value="FAD_binding_7"/>
    <property type="match status" value="1"/>
</dbReference>
<evidence type="ECO:0000313" key="12">
    <source>
        <dbReference type="EMBL" id="HEG92151.1"/>
    </source>
</evidence>
<comment type="cofactor">
    <cofactor evidence="1">
        <name>(6R)-5,10-methylene-5,6,7,8-tetrahydrofolate</name>
        <dbReference type="ChEBI" id="CHEBI:15636"/>
    </cofactor>
</comment>
<dbReference type="InterPro" id="IPR014729">
    <property type="entry name" value="Rossmann-like_a/b/a_fold"/>
</dbReference>
<accession>A0A831TH41</accession>
<feature type="binding site" evidence="8">
    <location>
        <begin position="273"/>
        <end position="280"/>
    </location>
    <ligand>
        <name>FAD</name>
        <dbReference type="ChEBI" id="CHEBI:57692"/>
    </ligand>
</feature>
<keyword evidence="6 10" id="KW-0157">Chromophore</keyword>
<comment type="cofactor">
    <cofactor evidence="8">
        <name>FAD</name>
        <dbReference type="ChEBI" id="CHEBI:57692"/>
    </cofactor>
    <text evidence="8">Binds 1 FAD per subunit.</text>
</comment>
<dbReference type="InterPro" id="IPR036155">
    <property type="entry name" value="Crypto/Photolyase_N_sf"/>
</dbReference>
<dbReference type="InterPro" id="IPR036134">
    <property type="entry name" value="Crypto/Photolyase_FAD-like_sf"/>
</dbReference>
<evidence type="ECO:0000256" key="9">
    <source>
        <dbReference type="PIRSR" id="PIRSR602081-2"/>
    </source>
</evidence>
<dbReference type="InterPro" id="IPR006050">
    <property type="entry name" value="DNA_photolyase_N"/>
</dbReference>
<dbReference type="GO" id="GO:0009416">
    <property type="term" value="P:response to light stimulus"/>
    <property type="evidence" value="ECO:0007669"/>
    <property type="project" value="TreeGrafter"/>
</dbReference>
<dbReference type="FunFam" id="1.10.579.10:FF:000003">
    <property type="entry name" value="Deoxyribodipyrimidine photo-lyase"/>
    <property type="match status" value="1"/>
</dbReference>
<dbReference type="PANTHER" id="PTHR11455:SF9">
    <property type="entry name" value="CRYPTOCHROME CIRCADIAN CLOCK 5 ISOFORM X1"/>
    <property type="match status" value="1"/>
</dbReference>
<dbReference type="Gene3D" id="3.40.50.620">
    <property type="entry name" value="HUPs"/>
    <property type="match status" value="1"/>
</dbReference>
<dbReference type="PROSITE" id="PS51645">
    <property type="entry name" value="PHR_CRY_ALPHA_BETA"/>
    <property type="match status" value="1"/>
</dbReference>
<comment type="caution">
    <text evidence="12">The sequence shown here is derived from an EMBL/GenBank/DDBJ whole genome shotgun (WGS) entry which is preliminary data.</text>
</comment>
<evidence type="ECO:0000256" key="2">
    <source>
        <dbReference type="ARBA" id="ARBA00013149"/>
    </source>
</evidence>
<dbReference type="AlphaFoldDB" id="A0A831TH41"/>
<dbReference type="EMBL" id="DSIY01000278">
    <property type="protein sequence ID" value="HEG92151.1"/>
    <property type="molecule type" value="Genomic_DNA"/>
</dbReference>
<feature type="binding site" evidence="8">
    <location>
        <begin position="370"/>
        <end position="372"/>
    </location>
    <ligand>
        <name>FAD</name>
        <dbReference type="ChEBI" id="CHEBI:57692"/>
    </ligand>
</feature>
<feature type="binding site" evidence="8">
    <location>
        <position position="270"/>
    </location>
    <ligand>
        <name>FAD</name>
        <dbReference type="ChEBI" id="CHEBI:57692"/>
    </ligand>
</feature>
<dbReference type="GO" id="GO:0003904">
    <property type="term" value="F:deoxyribodipyrimidine photo-lyase activity"/>
    <property type="evidence" value="ECO:0007669"/>
    <property type="project" value="UniProtKB-EC"/>
</dbReference>
<evidence type="ECO:0000259" key="11">
    <source>
        <dbReference type="PROSITE" id="PS51645"/>
    </source>
</evidence>
<feature type="binding site" evidence="8">
    <location>
        <begin position="230"/>
        <end position="234"/>
    </location>
    <ligand>
        <name>FAD</name>
        <dbReference type="ChEBI" id="CHEBI:57692"/>
    </ligand>
</feature>
<name>A0A831TH41_9BACT</name>
<dbReference type="InterPro" id="IPR002081">
    <property type="entry name" value="Cryptochrome/DNA_photolyase_1"/>
</dbReference>
<dbReference type="PANTHER" id="PTHR11455">
    <property type="entry name" value="CRYPTOCHROME"/>
    <property type="match status" value="1"/>
</dbReference>
<proteinExistence type="inferred from homology"/>
<dbReference type="Gene3D" id="1.25.40.80">
    <property type="match status" value="1"/>
</dbReference>
<dbReference type="SUPFAM" id="SSF52425">
    <property type="entry name" value="Cryptochrome/photolyase, N-terminal domain"/>
    <property type="match status" value="1"/>
</dbReference>
<feature type="binding site" evidence="8">
    <location>
        <position position="218"/>
    </location>
    <ligand>
        <name>FAD</name>
        <dbReference type="ChEBI" id="CHEBI:57692"/>
    </ligand>
</feature>